<dbReference type="AlphaFoldDB" id="A0A4E0Q0M2"/>
<dbReference type="RefSeq" id="WP_135388306.1">
    <property type="nucleotide sequence ID" value="NZ_PGGK01000001.1"/>
</dbReference>
<keyword evidence="5" id="KW-0067">ATP-binding</keyword>
<dbReference type="CDD" id="cd01029">
    <property type="entry name" value="TOPRIM_primases"/>
    <property type="match status" value="1"/>
</dbReference>
<organism evidence="8 9">
    <name type="scientific">Methanolobus halotolerans</name>
    <dbReference type="NCBI Taxonomy" id="2052935"/>
    <lineage>
        <taxon>Archaea</taxon>
        <taxon>Methanobacteriati</taxon>
        <taxon>Methanobacteriota</taxon>
        <taxon>Stenosarchaea group</taxon>
        <taxon>Methanomicrobia</taxon>
        <taxon>Methanosarcinales</taxon>
        <taxon>Methanosarcinaceae</taxon>
        <taxon>Methanolobus</taxon>
    </lineage>
</organism>
<dbReference type="NCBIfam" id="TIGR01613">
    <property type="entry name" value="primase_Cterm"/>
    <property type="match status" value="1"/>
</dbReference>
<keyword evidence="4" id="KW-0862">Zinc</keyword>
<comment type="caution">
    <text evidence="8">The sequence shown here is derived from an EMBL/GenBank/DDBJ whole genome shotgun (WGS) entry which is preliminary data.</text>
</comment>
<dbReference type="InterPro" id="IPR037068">
    <property type="entry name" value="DNA_primase_core_N_sf"/>
</dbReference>
<dbReference type="SMART" id="SM00885">
    <property type="entry name" value="D5_N"/>
    <property type="match status" value="1"/>
</dbReference>
<dbReference type="InterPro" id="IPR045455">
    <property type="entry name" value="NrS-1_pol-like_helicase"/>
</dbReference>
<dbReference type="InterPro" id="IPR013264">
    <property type="entry name" value="DNAG_N"/>
</dbReference>
<dbReference type="InterPro" id="IPR014015">
    <property type="entry name" value="Helicase_SF3_DNA-vir"/>
</dbReference>
<keyword evidence="9" id="KW-1185">Reference proteome</keyword>
<feature type="region of interest" description="Disordered" evidence="6">
    <location>
        <begin position="846"/>
        <end position="899"/>
    </location>
</feature>
<evidence type="ECO:0000256" key="3">
    <source>
        <dbReference type="ARBA" id="ARBA00022771"/>
    </source>
</evidence>
<dbReference type="SUPFAM" id="SSF57783">
    <property type="entry name" value="Zinc beta-ribbon"/>
    <property type="match status" value="1"/>
</dbReference>
<dbReference type="GO" id="GO:0008270">
    <property type="term" value="F:zinc ion binding"/>
    <property type="evidence" value="ECO:0007669"/>
    <property type="project" value="UniProtKB-KW"/>
</dbReference>
<dbReference type="GO" id="GO:0006269">
    <property type="term" value="P:DNA replication, synthesis of primer"/>
    <property type="evidence" value="ECO:0007669"/>
    <property type="project" value="TreeGrafter"/>
</dbReference>
<dbReference type="Gene3D" id="3.90.980.10">
    <property type="entry name" value="DNA primase, catalytic core, N-terminal domain"/>
    <property type="match status" value="1"/>
</dbReference>
<dbReference type="Pfam" id="PF13155">
    <property type="entry name" value="Toprim_2"/>
    <property type="match status" value="1"/>
</dbReference>
<evidence type="ECO:0000313" key="9">
    <source>
        <dbReference type="Proteomes" id="UP000297295"/>
    </source>
</evidence>
<reference evidence="8 9" key="1">
    <citation type="submission" date="2017-11" db="EMBL/GenBank/DDBJ databases">
        <title>Isolation and Characterization of Methanogenic Archaea from Saline Meromictic Lake at Siberia.</title>
        <authorList>
            <person name="Shen Y."/>
            <person name="Huang H.-H."/>
            <person name="Lai M.-C."/>
            <person name="Chen S.-C."/>
        </authorList>
    </citation>
    <scope>NUCLEOTIDE SEQUENCE [LARGE SCALE GENOMIC DNA]</scope>
    <source>
        <strain evidence="8 9">SY-01</strain>
    </source>
</reference>
<feature type="compositionally biased region" description="Basic and acidic residues" evidence="6">
    <location>
        <begin position="918"/>
        <end position="927"/>
    </location>
</feature>
<dbReference type="Pfam" id="PF08706">
    <property type="entry name" value="D5_N"/>
    <property type="match status" value="1"/>
</dbReference>
<evidence type="ECO:0000259" key="7">
    <source>
        <dbReference type="PROSITE" id="PS51206"/>
    </source>
</evidence>
<keyword evidence="2" id="KW-0547">Nucleotide-binding</keyword>
<dbReference type="Pfam" id="PF19263">
    <property type="entry name" value="DUF5906"/>
    <property type="match status" value="1"/>
</dbReference>
<name>A0A4E0Q0M2_9EURY</name>
<accession>A0A4E0Q0M2</accession>
<dbReference type="Gene3D" id="3.90.580.10">
    <property type="entry name" value="Zinc finger, CHC2-type domain"/>
    <property type="match status" value="1"/>
</dbReference>
<dbReference type="GO" id="GO:0003899">
    <property type="term" value="F:DNA-directed RNA polymerase activity"/>
    <property type="evidence" value="ECO:0007669"/>
    <property type="project" value="InterPro"/>
</dbReference>
<dbReference type="PANTHER" id="PTHR30313">
    <property type="entry name" value="DNA PRIMASE"/>
    <property type="match status" value="1"/>
</dbReference>
<feature type="region of interest" description="Disordered" evidence="6">
    <location>
        <begin position="917"/>
        <end position="948"/>
    </location>
</feature>
<dbReference type="InterPro" id="IPR006500">
    <property type="entry name" value="Helicase_put_C_phage/plasmid"/>
</dbReference>
<evidence type="ECO:0000256" key="6">
    <source>
        <dbReference type="SAM" id="MobiDB-lite"/>
    </source>
</evidence>
<evidence type="ECO:0000256" key="1">
    <source>
        <dbReference type="ARBA" id="ARBA00022723"/>
    </source>
</evidence>
<dbReference type="InterPro" id="IPR002694">
    <property type="entry name" value="Znf_CHC2"/>
</dbReference>
<dbReference type="Proteomes" id="UP000297295">
    <property type="component" value="Unassembled WGS sequence"/>
</dbReference>
<dbReference type="Gene3D" id="3.40.1360.10">
    <property type="match status" value="1"/>
</dbReference>
<dbReference type="Pfam" id="PF01807">
    <property type="entry name" value="Zn_ribbon_DnaG"/>
    <property type="match status" value="1"/>
</dbReference>
<evidence type="ECO:0000256" key="5">
    <source>
        <dbReference type="ARBA" id="ARBA00022840"/>
    </source>
</evidence>
<evidence type="ECO:0000313" key="8">
    <source>
        <dbReference type="EMBL" id="TGC11576.1"/>
    </source>
</evidence>
<dbReference type="InterPro" id="IPR034154">
    <property type="entry name" value="TOPRIM_DnaG/twinkle"/>
</dbReference>
<keyword evidence="3" id="KW-0863">Zinc-finger</keyword>
<evidence type="ECO:0000256" key="4">
    <source>
        <dbReference type="ARBA" id="ARBA00022833"/>
    </source>
</evidence>
<keyword evidence="1" id="KW-0479">Metal-binding</keyword>
<dbReference type="GO" id="GO:0005524">
    <property type="term" value="F:ATP binding"/>
    <property type="evidence" value="ECO:0007669"/>
    <property type="project" value="UniProtKB-KW"/>
</dbReference>
<dbReference type="SUPFAM" id="SSF56731">
    <property type="entry name" value="DNA primase core"/>
    <property type="match status" value="1"/>
</dbReference>
<dbReference type="Gene3D" id="3.40.50.300">
    <property type="entry name" value="P-loop containing nucleotide triphosphate hydrolases"/>
    <property type="match status" value="1"/>
</dbReference>
<dbReference type="InterPro" id="IPR036977">
    <property type="entry name" value="DNA_primase_Znf_CHC2"/>
</dbReference>
<dbReference type="Pfam" id="PF08275">
    <property type="entry name" value="DNAG_N"/>
    <property type="match status" value="1"/>
</dbReference>
<feature type="domain" description="SF3 helicase" evidence="7">
    <location>
        <begin position="588"/>
        <end position="744"/>
    </location>
</feature>
<dbReference type="PANTHER" id="PTHR30313:SF2">
    <property type="entry name" value="DNA PRIMASE"/>
    <property type="match status" value="1"/>
</dbReference>
<dbReference type="InterPro" id="IPR027417">
    <property type="entry name" value="P-loop_NTPase"/>
</dbReference>
<dbReference type="EMBL" id="PGGK01000001">
    <property type="protein sequence ID" value="TGC11576.1"/>
    <property type="molecule type" value="Genomic_DNA"/>
</dbReference>
<proteinExistence type="predicted"/>
<protein>
    <recommendedName>
        <fullName evidence="7">SF3 helicase domain-containing protein</fullName>
    </recommendedName>
</protein>
<feature type="compositionally biased region" description="Polar residues" evidence="6">
    <location>
        <begin position="882"/>
        <end position="898"/>
    </location>
</feature>
<gene>
    <name evidence="8" type="ORF">CUN85_01545</name>
</gene>
<dbReference type="GO" id="GO:0003677">
    <property type="term" value="F:DNA binding"/>
    <property type="evidence" value="ECO:0007669"/>
    <property type="project" value="InterPro"/>
</dbReference>
<dbReference type="OrthoDB" id="142922at2157"/>
<dbReference type="InterPro" id="IPR014818">
    <property type="entry name" value="Phage/plasmid_primase_P4_C"/>
</dbReference>
<dbReference type="GO" id="GO:0005737">
    <property type="term" value="C:cytoplasm"/>
    <property type="evidence" value="ECO:0007669"/>
    <property type="project" value="TreeGrafter"/>
</dbReference>
<sequence length="1013" mass="115015">MSSEMIEEIKSKIDIVGLIAESVKLKRQGSVYVGATSSSSRSGASLKVDPHMQLYNNFAEDNGGDVLSWIAYREGLDIGSDFPRILEIAAERAGVVLEHQSKELLSEKAAVHSFLRAAAGYYHDQLTDEHRAYIHRKWGISDKMIDQLLIGWAHEDCHLQRELGDLFPEDVMKRSGLFNVTNDDTLVDVFCGRIIFPYWKKGKVVYFIGRDPIWTKESRSPKYFKQMVHSEARPYVSKVIDNSVFYGEDSIQKADSVMITEGITDCIKAHQEGLACISPVTVRIKDEQKEYAYQLLKNKSEVIICNDNEDNQTGKRGAMATAEYLESKGVPVRVVELPRPEGVDKIDLAEYLQTHSKEQLQQLNSKNVWEMKLLAQHVPDGNVERARSAKGFILKDLKQMDPSLRKIFIRNDVREYFKLSRTDINTIMRSIKWEDDKQRDPPGDDTDFFSSKGKLNVKRLSEYAMSLAHFITFDDTKRVYVYRNGVYVPNGEDTIARIVQNALGDSSKKNHIAEVINYVQLDTLISRSKVNHDTHRINVLNGIYNLDTDELEPHSPDYISIVQLPVTYDPQAICPLVDKFISEVLDEKDGDLIYEILGYCMVPDTSIEKSVMFLGKGANGKSVMLNLFIDFLGTANVSTESLHMLENDPYSTAELYGKLANIFPDLASKAIYENSTFKTISGNERKIRGQRKYEHPFAFRNTARLVFSANRLPPVPNDDFAYFRRWILLKFSNIFEGDKADKNLINKITTPEEMSGLFNKCVVALKKVLAEGKFSYDLSTEQVQLMYQINSDPIAAFADEMIVYSDGDTQKKIMFDEYTKWCKLHELTPFAANSFARRLKALGYTPGRESTGSRAHTWENCSIRDVNSRPGSQKNTDDKNQDLATSPSENPGSTSNCNIVHDINKKENEENNMLYVNNREKPSKPGRSDIQVHPLQSISSCPGKDIDQRSKTKLSLGERMDVFRRACHQTDDVKEIQKLCLAAGVNDFFEILGKLRKIGEVVMLSKDRIRLVG</sequence>
<dbReference type="PROSITE" id="PS51206">
    <property type="entry name" value="SF3_HELICASE_1"/>
    <property type="match status" value="1"/>
</dbReference>
<dbReference type="InterPro" id="IPR050219">
    <property type="entry name" value="DnaG_primase"/>
</dbReference>
<dbReference type="SUPFAM" id="SSF52540">
    <property type="entry name" value="P-loop containing nucleoside triphosphate hydrolases"/>
    <property type="match status" value="1"/>
</dbReference>
<evidence type="ECO:0000256" key="2">
    <source>
        <dbReference type="ARBA" id="ARBA00022741"/>
    </source>
</evidence>